<organism evidence="1 2">
    <name type="scientific">Pleurodeles waltl</name>
    <name type="common">Iberian ribbed newt</name>
    <dbReference type="NCBI Taxonomy" id="8319"/>
    <lineage>
        <taxon>Eukaryota</taxon>
        <taxon>Metazoa</taxon>
        <taxon>Chordata</taxon>
        <taxon>Craniata</taxon>
        <taxon>Vertebrata</taxon>
        <taxon>Euteleostomi</taxon>
        <taxon>Amphibia</taxon>
        <taxon>Batrachia</taxon>
        <taxon>Caudata</taxon>
        <taxon>Salamandroidea</taxon>
        <taxon>Salamandridae</taxon>
        <taxon>Pleurodelinae</taxon>
        <taxon>Pleurodeles</taxon>
    </lineage>
</organism>
<evidence type="ECO:0000313" key="2">
    <source>
        <dbReference type="Proteomes" id="UP001066276"/>
    </source>
</evidence>
<dbReference type="AlphaFoldDB" id="A0AAV7NYW9"/>
<name>A0AAV7NYW9_PLEWA</name>
<gene>
    <name evidence="1" type="ORF">NDU88_008319</name>
</gene>
<comment type="caution">
    <text evidence="1">The sequence shown here is derived from an EMBL/GenBank/DDBJ whole genome shotgun (WGS) entry which is preliminary data.</text>
</comment>
<dbReference type="Proteomes" id="UP001066276">
    <property type="component" value="Chromosome 8"/>
</dbReference>
<keyword evidence="2" id="KW-1185">Reference proteome</keyword>
<sequence>MESADKRFKEALRLLIEAGCLDLLVGGGVQSRTAWCASSRAEAAVFACSLPRTRKEVQEVQVGDRGRSRVRGVAKAKGKTWAEEDPQGISIQAALEIFGNGGPRGQNE</sequence>
<proteinExistence type="predicted"/>
<accession>A0AAV7NYW9</accession>
<protein>
    <submittedName>
        <fullName evidence="1">Uncharacterized protein</fullName>
    </submittedName>
</protein>
<dbReference type="EMBL" id="JANPWB010000012">
    <property type="protein sequence ID" value="KAJ1120144.1"/>
    <property type="molecule type" value="Genomic_DNA"/>
</dbReference>
<evidence type="ECO:0000313" key="1">
    <source>
        <dbReference type="EMBL" id="KAJ1120144.1"/>
    </source>
</evidence>
<reference evidence="1" key="1">
    <citation type="journal article" date="2022" name="bioRxiv">
        <title>Sequencing and chromosome-scale assembly of the giantPleurodeles waltlgenome.</title>
        <authorList>
            <person name="Brown T."/>
            <person name="Elewa A."/>
            <person name="Iarovenko S."/>
            <person name="Subramanian E."/>
            <person name="Araus A.J."/>
            <person name="Petzold A."/>
            <person name="Susuki M."/>
            <person name="Suzuki K.-i.T."/>
            <person name="Hayashi T."/>
            <person name="Toyoda A."/>
            <person name="Oliveira C."/>
            <person name="Osipova E."/>
            <person name="Leigh N.D."/>
            <person name="Simon A."/>
            <person name="Yun M.H."/>
        </authorList>
    </citation>
    <scope>NUCLEOTIDE SEQUENCE</scope>
    <source>
        <strain evidence="1">20211129_DDA</strain>
        <tissue evidence="1">Liver</tissue>
    </source>
</reference>